<dbReference type="Proteomes" id="UP001432027">
    <property type="component" value="Unassembled WGS sequence"/>
</dbReference>
<proteinExistence type="predicted"/>
<feature type="domain" description="F-box" evidence="1">
    <location>
        <begin position="28"/>
        <end position="77"/>
    </location>
</feature>
<keyword evidence="3" id="KW-1185">Reference proteome</keyword>
<sequence length="286" mass="33232">QMLKSKVSRLLSILKRNSKKKVKKTIQEEKQIDLPDKAWNLILEYSSPIDAFKWRRVNREIKSVIDDRLSRLLYLDVWRMDTTAILPRHKDNDGDFFRVRSSSLLVHMDCHSLVLVSSSHWTTRDVERLWAAINMFRNSAMTLTLDASVMEMVVAGMALSDSYTQWIKYSESDDRLNNNEHEKEVQDEIEPFFPNVREMTVRMSRGDTSSILSLPSYKVPPHLIVPNSLQLFRLHLVGSRSGNGWKSPLISPSPSLKLPSGNVRLKPFKQWLNIDRLGERYCQQFS</sequence>
<reference evidence="2" key="1">
    <citation type="submission" date="2023-10" db="EMBL/GenBank/DDBJ databases">
        <title>Genome assembly of Pristionchus species.</title>
        <authorList>
            <person name="Yoshida K."/>
            <person name="Sommer R.J."/>
        </authorList>
    </citation>
    <scope>NUCLEOTIDE SEQUENCE</scope>
    <source>
        <strain evidence="2">RS0144</strain>
    </source>
</reference>
<comment type="caution">
    <text evidence="2">The sequence shown here is derived from an EMBL/GenBank/DDBJ whole genome shotgun (WGS) entry which is preliminary data.</text>
</comment>
<organism evidence="2 3">
    <name type="scientific">Pristionchus entomophagus</name>
    <dbReference type="NCBI Taxonomy" id="358040"/>
    <lineage>
        <taxon>Eukaryota</taxon>
        <taxon>Metazoa</taxon>
        <taxon>Ecdysozoa</taxon>
        <taxon>Nematoda</taxon>
        <taxon>Chromadorea</taxon>
        <taxon>Rhabditida</taxon>
        <taxon>Rhabditina</taxon>
        <taxon>Diplogasteromorpha</taxon>
        <taxon>Diplogasteroidea</taxon>
        <taxon>Neodiplogasteridae</taxon>
        <taxon>Pristionchus</taxon>
    </lineage>
</organism>
<feature type="non-terminal residue" evidence="2">
    <location>
        <position position="1"/>
    </location>
</feature>
<accession>A0AAV5SDK9</accession>
<evidence type="ECO:0000313" key="3">
    <source>
        <dbReference type="Proteomes" id="UP001432027"/>
    </source>
</evidence>
<evidence type="ECO:0000313" key="2">
    <source>
        <dbReference type="EMBL" id="GMS80288.1"/>
    </source>
</evidence>
<dbReference type="EMBL" id="BTSX01000001">
    <property type="protein sequence ID" value="GMS80288.1"/>
    <property type="molecule type" value="Genomic_DNA"/>
</dbReference>
<protein>
    <recommendedName>
        <fullName evidence="1">F-box domain-containing protein</fullName>
    </recommendedName>
</protein>
<evidence type="ECO:0000259" key="1">
    <source>
        <dbReference type="PROSITE" id="PS50181"/>
    </source>
</evidence>
<dbReference type="SMART" id="SM00256">
    <property type="entry name" value="FBOX"/>
    <property type="match status" value="1"/>
</dbReference>
<dbReference type="PROSITE" id="PS50181">
    <property type="entry name" value="FBOX"/>
    <property type="match status" value="1"/>
</dbReference>
<gene>
    <name evidence="2" type="ORF">PENTCL1PPCAC_2463</name>
</gene>
<dbReference type="InterPro" id="IPR001810">
    <property type="entry name" value="F-box_dom"/>
</dbReference>
<name>A0AAV5SDK9_9BILA</name>
<dbReference type="AlphaFoldDB" id="A0AAV5SDK9"/>